<feature type="transmembrane region" description="Helical" evidence="1">
    <location>
        <begin position="250"/>
        <end position="281"/>
    </location>
</feature>
<evidence type="ECO:0000256" key="1">
    <source>
        <dbReference type="SAM" id="Phobius"/>
    </source>
</evidence>
<name>A0AAP0X3Y7_LIQFO</name>
<keyword evidence="1" id="KW-1133">Transmembrane helix</keyword>
<feature type="transmembrane region" description="Helical" evidence="1">
    <location>
        <begin position="153"/>
        <end position="179"/>
    </location>
</feature>
<dbReference type="PROSITE" id="PS50244">
    <property type="entry name" value="S5A_REDUCTASE"/>
    <property type="match status" value="1"/>
</dbReference>
<dbReference type="AlphaFoldDB" id="A0AAP0X3Y7"/>
<keyword evidence="1" id="KW-0472">Membrane</keyword>
<protein>
    <recommendedName>
        <fullName evidence="4">Steroid 5-alpha reductase C-terminal domain-containing protein</fullName>
    </recommendedName>
</protein>
<dbReference type="InterPro" id="IPR010721">
    <property type="entry name" value="UstE-like"/>
</dbReference>
<gene>
    <name evidence="2" type="ORF">L1049_017762</name>
</gene>
<feature type="transmembrane region" description="Helical" evidence="1">
    <location>
        <begin position="80"/>
        <end position="96"/>
    </location>
</feature>
<evidence type="ECO:0000313" key="3">
    <source>
        <dbReference type="Proteomes" id="UP001415857"/>
    </source>
</evidence>
<dbReference type="Gene3D" id="1.20.120.1630">
    <property type="match status" value="1"/>
</dbReference>
<dbReference type="PANTHER" id="PTHR32251:SF23">
    <property type="entry name" value="3-OXO-5-ALPHA-STEROID 4-DEHYDROGENASE (DUF1295)"/>
    <property type="match status" value="1"/>
</dbReference>
<organism evidence="2 3">
    <name type="scientific">Liquidambar formosana</name>
    <name type="common">Formosan gum</name>
    <dbReference type="NCBI Taxonomy" id="63359"/>
    <lineage>
        <taxon>Eukaryota</taxon>
        <taxon>Viridiplantae</taxon>
        <taxon>Streptophyta</taxon>
        <taxon>Embryophyta</taxon>
        <taxon>Tracheophyta</taxon>
        <taxon>Spermatophyta</taxon>
        <taxon>Magnoliopsida</taxon>
        <taxon>eudicotyledons</taxon>
        <taxon>Gunneridae</taxon>
        <taxon>Pentapetalae</taxon>
        <taxon>Saxifragales</taxon>
        <taxon>Altingiaceae</taxon>
        <taxon>Liquidambar</taxon>
    </lineage>
</organism>
<feature type="transmembrane region" description="Helical" evidence="1">
    <location>
        <begin position="12"/>
        <end position="32"/>
    </location>
</feature>
<sequence>MGAGRNAKNAAIALLVPLPSILFYLSFLHHYTATGDGDSLSPLWKWCSHHPVLLANSLFFLNVNLLFWVIGIVQSSHWMIDLYWTVIPVLLVHYYATHPLAQYNWWRSRVVILMTWAWSIRLSHNYFRRERWQWGAREDWRFTDMRHQYGKHWWWVSFFSIYVSQQVFLTGICLPLYVVQSVKKPWNIWDFVAVVVCVCGIIIAYYADTQLHNFVTRNTKLKELGMPMVPNLDKGLWRYSRHPNYFGEQLWWWGLVVFAWNIGHGWTFVGPLINSMCLAYVTKLVENRMMKQDYRTEAYRLYQKTTSVWIPWFKSSPSAKDKST</sequence>
<feature type="transmembrane region" description="Helical" evidence="1">
    <location>
        <begin position="52"/>
        <end position="73"/>
    </location>
</feature>
<reference evidence="2 3" key="1">
    <citation type="journal article" date="2024" name="Plant J.">
        <title>Genome sequences and population genomics reveal climatic adaptation and genomic divergence between two closely related sweetgum species.</title>
        <authorList>
            <person name="Xu W.Q."/>
            <person name="Ren C.Q."/>
            <person name="Zhang X.Y."/>
            <person name="Comes H.P."/>
            <person name="Liu X.H."/>
            <person name="Li Y.G."/>
            <person name="Kettle C.J."/>
            <person name="Jalonen R."/>
            <person name="Gaisberger H."/>
            <person name="Ma Y.Z."/>
            <person name="Qiu Y.X."/>
        </authorList>
    </citation>
    <scope>NUCLEOTIDE SEQUENCE [LARGE SCALE GENOMIC DNA]</scope>
    <source>
        <strain evidence="2">Hangzhou</strain>
    </source>
</reference>
<dbReference type="Pfam" id="PF06966">
    <property type="entry name" value="DUF1295"/>
    <property type="match status" value="1"/>
</dbReference>
<proteinExistence type="predicted"/>
<keyword evidence="3" id="KW-1185">Reference proteome</keyword>
<dbReference type="Proteomes" id="UP001415857">
    <property type="component" value="Unassembled WGS sequence"/>
</dbReference>
<dbReference type="PANTHER" id="PTHR32251">
    <property type="entry name" value="3-OXO-5-ALPHA-STEROID 4-DEHYDROGENASE"/>
    <property type="match status" value="1"/>
</dbReference>
<dbReference type="GO" id="GO:0016020">
    <property type="term" value="C:membrane"/>
    <property type="evidence" value="ECO:0007669"/>
    <property type="project" value="TreeGrafter"/>
</dbReference>
<dbReference type="EMBL" id="JBBPBK010000003">
    <property type="protein sequence ID" value="KAK9289286.1"/>
    <property type="molecule type" value="Genomic_DNA"/>
</dbReference>
<comment type="caution">
    <text evidence="2">The sequence shown here is derived from an EMBL/GenBank/DDBJ whole genome shotgun (WGS) entry which is preliminary data.</text>
</comment>
<evidence type="ECO:0008006" key="4">
    <source>
        <dbReference type="Google" id="ProtNLM"/>
    </source>
</evidence>
<accession>A0AAP0X3Y7</accession>
<keyword evidence="1" id="KW-0812">Transmembrane</keyword>
<evidence type="ECO:0000313" key="2">
    <source>
        <dbReference type="EMBL" id="KAK9289286.1"/>
    </source>
</evidence>
<feature type="transmembrane region" description="Helical" evidence="1">
    <location>
        <begin position="186"/>
        <end position="207"/>
    </location>
</feature>